<sequence length="360" mass="41137">MAVLGLIFRSYEFLNPARGWTDLHFAVYYNNLSRIDQHIENGADINVRNGDGETPLHIACLGDSECIKAILKYNPSMNVAEKRKHLTPLILFVTYFSHRTSTLRMMLKMGADPNLSQIEGDTPLHIIADADDSEKGKALKYAVELIKFKANVNAQNNFGDTPLHIAMKTGFTEIIRILLKNGADVTIENCLGQNPIHYAIFTRRKFDGSFIEIGQYIIKQTSIGKIIVDQDVLDEFFELNNLKYFKEKCDEELSELKSNVTDRTSVTYYDFLVLPLDVVGKYLRNEDILESAMALDETKYIFGKQFSKIFRDALLRNVAIDIGCKFFRKFSPVILPDLCMDLICKHLTNNDLWNLMNFTC</sequence>
<dbReference type="SMART" id="SM00248">
    <property type="entry name" value="ANK"/>
    <property type="match status" value="5"/>
</dbReference>
<accession>A0AAW1UDK3</accession>
<evidence type="ECO:0008006" key="6">
    <source>
        <dbReference type="Google" id="ProtNLM"/>
    </source>
</evidence>
<evidence type="ECO:0000256" key="1">
    <source>
        <dbReference type="ARBA" id="ARBA00022737"/>
    </source>
</evidence>
<feature type="repeat" description="ANK" evidence="3">
    <location>
        <begin position="119"/>
        <end position="157"/>
    </location>
</feature>
<reference evidence="4 5" key="1">
    <citation type="submission" date="2023-03" db="EMBL/GenBank/DDBJ databases">
        <title>Genome insight into feeding habits of ladybird beetles.</title>
        <authorList>
            <person name="Li H.-S."/>
            <person name="Huang Y.-H."/>
            <person name="Pang H."/>
        </authorList>
    </citation>
    <scope>NUCLEOTIDE SEQUENCE [LARGE SCALE GENOMIC DNA]</scope>
    <source>
        <strain evidence="4">SYSU_2023b</strain>
        <tissue evidence="4">Whole body</tissue>
    </source>
</reference>
<dbReference type="Pfam" id="PF12796">
    <property type="entry name" value="Ank_2"/>
    <property type="match status" value="1"/>
</dbReference>
<gene>
    <name evidence="4" type="ORF">WA026_023500</name>
</gene>
<evidence type="ECO:0000256" key="2">
    <source>
        <dbReference type="ARBA" id="ARBA00023043"/>
    </source>
</evidence>
<dbReference type="InterPro" id="IPR002110">
    <property type="entry name" value="Ankyrin_rpt"/>
</dbReference>
<dbReference type="EMBL" id="JARQZJ010000055">
    <property type="protein sequence ID" value="KAK9878709.1"/>
    <property type="molecule type" value="Genomic_DNA"/>
</dbReference>
<dbReference type="Proteomes" id="UP001431783">
    <property type="component" value="Unassembled WGS sequence"/>
</dbReference>
<dbReference type="PROSITE" id="PS50297">
    <property type="entry name" value="ANK_REP_REGION"/>
    <property type="match status" value="2"/>
</dbReference>
<evidence type="ECO:0000256" key="3">
    <source>
        <dbReference type="PROSITE-ProRule" id="PRU00023"/>
    </source>
</evidence>
<dbReference type="AlphaFoldDB" id="A0AAW1UDK3"/>
<name>A0AAW1UDK3_9CUCU</name>
<dbReference type="PROSITE" id="PS50088">
    <property type="entry name" value="ANK_REPEAT"/>
    <property type="match status" value="3"/>
</dbReference>
<organism evidence="4 5">
    <name type="scientific">Henosepilachna vigintioctopunctata</name>
    <dbReference type="NCBI Taxonomy" id="420089"/>
    <lineage>
        <taxon>Eukaryota</taxon>
        <taxon>Metazoa</taxon>
        <taxon>Ecdysozoa</taxon>
        <taxon>Arthropoda</taxon>
        <taxon>Hexapoda</taxon>
        <taxon>Insecta</taxon>
        <taxon>Pterygota</taxon>
        <taxon>Neoptera</taxon>
        <taxon>Endopterygota</taxon>
        <taxon>Coleoptera</taxon>
        <taxon>Polyphaga</taxon>
        <taxon>Cucujiformia</taxon>
        <taxon>Coccinelloidea</taxon>
        <taxon>Coccinellidae</taxon>
        <taxon>Epilachninae</taxon>
        <taxon>Epilachnini</taxon>
        <taxon>Henosepilachna</taxon>
    </lineage>
</organism>
<comment type="caution">
    <text evidence="4">The sequence shown here is derived from an EMBL/GenBank/DDBJ whole genome shotgun (WGS) entry which is preliminary data.</text>
</comment>
<keyword evidence="2 3" id="KW-0040">ANK repeat</keyword>
<dbReference type="PANTHER" id="PTHR24198">
    <property type="entry name" value="ANKYRIN REPEAT AND PROTEIN KINASE DOMAIN-CONTAINING PROTEIN"/>
    <property type="match status" value="1"/>
</dbReference>
<evidence type="ECO:0000313" key="4">
    <source>
        <dbReference type="EMBL" id="KAK9878709.1"/>
    </source>
</evidence>
<dbReference type="SUPFAM" id="SSF48403">
    <property type="entry name" value="Ankyrin repeat"/>
    <property type="match status" value="1"/>
</dbReference>
<keyword evidence="5" id="KW-1185">Reference proteome</keyword>
<protein>
    <recommendedName>
        <fullName evidence="6">PRANC domain-containing protein</fullName>
    </recommendedName>
</protein>
<keyword evidence="1" id="KW-0677">Repeat</keyword>
<proteinExistence type="predicted"/>
<dbReference type="Gene3D" id="1.25.40.20">
    <property type="entry name" value="Ankyrin repeat-containing domain"/>
    <property type="match status" value="2"/>
</dbReference>
<feature type="repeat" description="ANK" evidence="3">
    <location>
        <begin position="158"/>
        <end position="190"/>
    </location>
</feature>
<dbReference type="InterPro" id="IPR036770">
    <property type="entry name" value="Ankyrin_rpt-contain_sf"/>
</dbReference>
<dbReference type="Pfam" id="PF13637">
    <property type="entry name" value="Ank_4"/>
    <property type="match status" value="1"/>
</dbReference>
<dbReference type="PANTHER" id="PTHR24198:SF165">
    <property type="entry name" value="ANKYRIN REPEAT-CONTAINING PROTEIN-RELATED"/>
    <property type="match status" value="1"/>
</dbReference>
<feature type="repeat" description="ANK" evidence="3">
    <location>
        <begin position="18"/>
        <end position="50"/>
    </location>
</feature>
<evidence type="ECO:0000313" key="5">
    <source>
        <dbReference type="Proteomes" id="UP001431783"/>
    </source>
</evidence>